<evidence type="ECO:0000313" key="2">
    <source>
        <dbReference type="Proteomes" id="UP000198211"/>
    </source>
</evidence>
<protein>
    <submittedName>
        <fullName evidence="1">Uncharacterized protein</fullName>
    </submittedName>
</protein>
<sequence length="309" mass="35247">MQQSPSQTNRRLSSASSPHIGGSHVYELVVHPIVKTAISQRDTSGETLDNFAVNGSSFNGILQKIWEKFSDRFKGRAVKSQEEWTVVVPDMSDWSKLMQFKFNNHIVDCTKSEQAWRKWLHDVRGKTVKLYLYEYGISITTLPILATFKNACIVPTETDRSGATAESSLQEIVDRLQQRWESTFQCAAVGWRMWANHLTRNLNRSTWDAAIEQPPPDSVARQKPQQLQQHISNATRSADLALDAVAASKAVNRQLRQDWEAFGRRLDAFDEVLATRESVINAFMRDVLPPRDVIDPLERVENIRDVDHE</sequence>
<dbReference type="AlphaFoldDB" id="A0A225UTC9"/>
<gene>
    <name evidence="1" type="ORF">PHMEG_00033686</name>
</gene>
<reference evidence="2" key="1">
    <citation type="submission" date="2017-03" db="EMBL/GenBank/DDBJ databases">
        <title>Phytopthora megakarya and P. palmivora, two closely related causual agents of cacao black pod achieved similar genome size and gene model numbers by different mechanisms.</title>
        <authorList>
            <person name="Ali S."/>
            <person name="Shao J."/>
            <person name="Larry D.J."/>
            <person name="Kronmiller B."/>
            <person name="Shen D."/>
            <person name="Strem M.D."/>
            <person name="Melnick R.L."/>
            <person name="Guiltinan M.J."/>
            <person name="Tyler B.M."/>
            <person name="Meinhardt L.W."/>
            <person name="Bailey B.A."/>
        </authorList>
    </citation>
    <scope>NUCLEOTIDE SEQUENCE [LARGE SCALE GENOMIC DNA]</scope>
    <source>
        <strain evidence="2">zdho120</strain>
    </source>
</reference>
<organism evidence="1 2">
    <name type="scientific">Phytophthora megakarya</name>
    <dbReference type="NCBI Taxonomy" id="4795"/>
    <lineage>
        <taxon>Eukaryota</taxon>
        <taxon>Sar</taxon>
        <taxon>Stramenopiles</taxon>
        <taxon>Oomycota</taxon>
        <taxon>Peronosporomycetes</taxon>
        <taxon>Peronosporales</taxon>
        <taxon>Peronosporaceae</taxon>
        <taxon>Phytophthora</taxon>
    </lineage>
</organism>
<comment type="caution">
    <text evidence="1">The sequence shown here is derived from an EMBL/GenBank/DDBJ whole genome shotgun (WGS) entry which is preliminary data.</text>
</comment>
<dbReference type="EMBL" id="NBNE01012050">
    <property type="protein sequence ID" value="OWY96128.1"/>
    <property type="molecule type" value="Genomic_DNA"/>
</dbReference>
<evidence type="ECO:0000313" key="1">
    <source>
        <dbReference type="EMBL" id="OWY96128.1"/>
    </source>
</evidence>
<accession>A0A225UTC9</accession>
<proteinExistence type="predicted"/>
<dbReference type="Proteomes" id="UP000198211">
    <property type="component" value="Unassembled WGS sequence"/>
</dbReference>
<dbReference type="OrthoDB" id="120057at2759"/>
<name>A0A225UTC9_9STRA</name>
<keyword evidence="2" id="KW-1185">Reference proteome</keyword>